<dbReference type="EMBL" id="VVXK01000005">
    <property type="protein sequence ID" value="KAA2370938.1"/>
    <property type="molecule type" value="Genomic_DNA"/>
</dbReference>
<protein>
    <submittedName>
        <fullName evidence="1">Uncharacterized protein</fullName>
    </submittedName>
</protein>
<dbReference type="RefSeq" id="WP_204848046.1">
    <property type="nucleotide sequence ID" value="NZ_JBKXZH010000013.1"/>
</dbReference>
<evidence type="ECO:0000313" key="2">
    <source>
        <dbReference type="Proteomes" id="UP000323567"/>
    </source>
</evidence>
<dbReference type="Proteomes" id="UP000323567">
    <property type="component" value="Unassembled WGS sequence"/>
</dbReference>
<evidence type="ECO:0000313" key="1">
    <source>
        <dbReference type="EMBL" id="KAA2370938.1"/>
    </source>
</evidence>
<dbReference type="AlphaFoldDB" id="A0A5B3GBD5"/>
<sequence length="258" mass="29382">MTTFIRSNLLLNIFLERFLTAAKIQLKIKNKKLSRENSFSGRFPRGRRGGFRRIRKNGRRDGLPMLQLLFPDRLFLACMTLIDTINDSGHEQDKDAIAGASGAGFEHAFERHFRIEKREDTKKIDEAGAHVSQGEEPGNTQIVVFRLFCIGNRTRIGTFIRTLSDSVPKIDGRKDHDAYDRINGDAPHEASRRAIFSGCGQKRYNHQNDVEISQSFEKHFQLGFVLGRFILNSLFGLASEIIAMAFYIGPNLGHWILK</sequence>
<gene>
    <name evidence="1" type="ORF">F2Y13_05140</name>
</gene>
<name>A0A5B3GBD5_9BACT</name>
<comment type="caution">
    <text evidence="1">The sequence shown here is derived from an EMBL/GenBank/DDBJ whole genome shotgun (WGS) entry which is preliminary data.</text>
</comment>
<proteinExistence type="predicted"/>
<organism evidence="1 2">
    <name type="scientific">Alistipes shahii</name>
    <dbReference type="NCBI Taxonomy" id="328814"/>
    <lineage>
        <taxon>Bacteria</taxon>
        <taxon>Pseudomonadati</taxon>
        <taxon>Bacteroidota</taxon>
        <taxon>Bacteroidia</taxon>
        <taxon>Bacteroidales</taxon>
        <taxon>Rikenellaceae</taxon>
        <taxon>Alistipes</taxon>
    </lineage>
</organism>
<reference evidence="1 2" key="1">
    <citation type="journal article" date="2019" name="Nat. Med.">
        <title>A library of human gut bacterial isolates paired with longitudinal multiomics data enables mechanistic microbiome research.</title>
        <authorList>
            <person name="Poyet M."/>
            <person name="Groussin M."/>
            <person name="Gibbons S.M."/>
            <person name="Avila-Pacheco J."/>
            <person name="Jiang X."/>
            <person name="Kearney S.M."/>
            <person name="Perrotta A.R."/>
            <person name="Berdy B."/>
            <person name="Zhao S."/>
            <person name="Lieberman T.D."/>
            <person name="Swanson P.K."/>
            <person name="Smith M."/>
            <person name="Roesemann S."/>
            <person name="Alexander J.E."/>
            <person name="Rich S.A."/>
            <person name="Livny J."/>
            <person name="Vlamakis H."/>
            <person name="Clish C."/>
            <person name="Bullock K."/>
            <person name="Deik A."/>
            <person name="Scott J."/>
            <person name="Pierce K.A."/>
            <person name="Xavier R.J."/>
            <person name="Alm E.J."/>
        </authorList>
    </citation>
    <scope>NUCLEOTIDE SEQUENCE [LARGE SCALE GENOMIC DNA]</scope>
    <source>
        <strain evidence="1 2">BIOML-A2</strain>
    </source>
</reference>
<accession>A0A5B3GBD5</accession>